<evidence type="ECO:0000256" key="3">
    <source>
        <dbReference type="ARBA" id="ARBA00025596"/>
    </source>
</evidence>
<protein>
    <submittedName>
        <fullName evidence="5">Fe-S protein assembly co-chaperone HscB</fullName>
    </submittedName>
</protein>
<sequence length="194" mass="22786">MTRQLHNPGNWDIESIRPQATPFALLSLLPAYSLDMEVLERHYLILQRELHPDRFINKSPREAQTAEMMSAWINRAYTTLKDPVLRAKALLKIKGCMVDECTVFQDNALLEEAMEWRQRLEELQTSAHQKQFQIDLQEAIKACEDDFSKAWDRQDQQALQTSYLRLSYLMKTFKQGQIKQSMQAEDQDPRVLSR</sequence>
<dbReference type="PANTHER" id="PTHR14021">
    <property type="entry name" value="IRON-SULFUR CLUSTER CO-CHAPERONE PROTEIN HSCB"/>
    <property type="match status" value="1"/>
</dbReference>
<dbReference type="PANTHER" id="PTHR14021:SF15">
    <property type="entry name" value="IRON-SULFUR CLUSTER CO-CHAPERONE PROTEIN HSCB"/>
    <property type="match status" value="1"/>
</dbReference>
<evidence type="ECO:0000256" key="1">
    <source>
        <dbReference type="ARBA" id="ARBA00010476"/>
    </source>
</evidence>
<dbReference type="SUPFAM" id="SSF47144">
    <property type="entry name" value="HSC20 (HSCB), C-terminal oligomerisation domain"/>
    <property type="match status" value="1"/>
</dbReference>
<dbReference type="GO" id="GO:0044571">
    <property type="term" value="P:[2Fe-2S] cluster assembly"/>
    <property type="evidence" value="ECO:0007669"/>
    <property type="project" value="InterPro"/>
</dbReference>
<organism evidence="5 6">
    <name type="scientific">Candidatus Finniella inopinata</name>
    <dbReference type="NCBI Taxonomy" id="1696036"/>
    <lineage>
        <taxon>Bacteria</taxon>
        <taxon>Pseudomonadati</taxon>
        <taxon>Pseudomonadota</taxon>
        <taxon>Alphaproteobacteria</taxon>
        <taxon>Holosporales</taxon>
        <taxon>Candidatus Paracaedibacteraceae</taxon>
        <taxon>Candidatus Finniella</taxon>
    </lineage>
</organism>
<dbReference type="Pfam" id="PF07743">
    <property type="entry name" value="HSCB_C"/>
    <property type="match status" value="1"/>
</dbReference>
<comment type="similarity">
    <text evidence="1">Belongs to the HscB family.</text>
</comment>
<dbReference type="CDD" id="cd06257">
    <property type="entry name" value="DnaJ"/>
    <property type="match status" value="1"/>
</dbReference>
<name>A0A4Q7DKU3_9PROT</name>
<dbReference type="SUPFAM" id="SSF46565">
    <property type="entry name" value="Chaperone J-domain"/>
    <property type="match status" value="1"/>
</dbReference>
<dbReference type="GO" id="GO:0051259">
    <property type="term" value="P:protein complex oligomerization"/>
    <property type="evidence" value="ECO:0007669"/>
    <property type="project" value="InterPro"/>
</dbReference>
<dbReference type="OrthoDB" id="287587at2"/>
<dbReference type="AlphaFoldDB" id="A0A4Q7DKU3"/>
<evidence type="ECO:0000256" key="2">
    <source>
        <dbReference type="ARBA" id="ARBA00023186"/>
    </source>
</evidence>
<evidence type="ECO:0000313" key="6">
    <source>
        <dbReference type="Proteomes" id="UP000293550"/>
    </source>
</evidence>
<keyword evidence="2" id="KW-0143">Chaperone</keyword>
<dbReference type="GO" id="GO:0001671">
    <property type="term" value="F:ATPase activator activity"/>
    <property type="evidence" value="ECO:0007669"/>
    <property type="project" value="InterPro"/>
</dbReference>
<dbReference type="InterPro" id="IPR036869">
    <property type="entry name" value="J_dom_sf"/>
</dbReference>
<accession>A0A4Q7DKU3</accession>
<evidence type="ECO:0000259" key="4">
    <source>
        <dbReference type="PROSITE" id="PS50076"/>
    </source>
</evidence>
<dbReference type="Gene3D" id="1.20.1280.20">
    <property type="entry name" value="HscB, C-terminal domain"/>
    <property type="match status" value="1"/>
</dbReference>
<gene>
    <name evidence="5" type="primary">hscB</name>
    <name evidence="5" type="ORF">EQU50_00055</name>
</gene>
<reference evidence="5 6" key="1">
    <citation type="submission" date="2018-10" db="EMBL/GenBank/DDBJ databases">
        <title>An updated phylogeny of the Alphaproteobacteria reveals that the parasitic Rickettsiales and Holosporales have independent origins.</title>
        <authorList>
            <person name="Munoz-Gomez S.A."/>
            <person name="Hess S."/>
            <person name="Burger G."/>
            <person name="Lang B.F."/>
            <person name="Susko E."/>
            <person name="Slamovits C.H."/>
            <person name="Roger A.J."/>
        </authorList>
    </citation>
    <scope>NUCLEOTIDE SEQUENCE [LARGE SCALE GENOMIC DNA]</scope>
    <source>
        <strain evidence="5">HOLO01</strain>
    </source>
</reference>
<dbReference type="InterPro" id="IPR036386">
    <property type="entry name" value="HscB_C_sf"/>
</dbReference>
<dbReference type="GO" id="GO:0051087">
    <property type="term" value="F:protein-folding chaperone binding"/>
    <property type="evidence" value="ECO:0007669"/>
    <property type="project" value="InterPro"/>
</dbReference>
<proteinExistence type="inferred from homology"/>
<dbReference type="RefSeq" id="WP_130153131.1">
    <property type="nucleotide sequence ID" value="NZ_SCFB01000001.1"/>
</dbReference>
<dbReference type="PROSITE" id="PS50076">
    <property type="entry name" value="DNAJ_2"/>
    <property type="match status" value="1"/>
</dbReference>
<keyword evidence="6" id="KW-1185">Reference proteome</keyword>
<dbReference type="SMART" id="SM00271">
    <property type="entry name" value="DnaJ"/>
    <property type="match status" value="1"/>
</dbReference>
<comment type="function">
    <text evidence="3">Co-chaperone involved in the maturation of iron-sulfur cluster-containing proteins. Seems to help targeting proteins to be folded toward HscA.</text>
</comment>
<feature type="domain" description="J" evidence="4">
    <location>
        <begin position="21"/>
        <end position="95"/>
    </location>
</feature>
<dbReference type="Gene3D" id="1.10.287.110">
    <property type="entry name" value="DnaJ domain"/>
    <property type="match status" value="1"/>
</dbReference>
<dbReference type="InterPro" id="IPR009073">
    <property type="entry name" value="HscB_oligo_C"/>
</dbReference>
<dbReference type="InterPro" id="IPR004640">
    <property type="entry name" value="HscB"/>
</dbReference>
<evidence type="ECO:0000313" key="5">
    <source>
        <dbReference type="EMBL" id="RZI47018.1"/>
    </source>
</evidence>
<comment type="caution">
    <text evidence="5">The sequence shown here is derived from an EMBL/GenBank/DDBJ whole genome shotgun (WGS) entry which is preliminary data.</text>
</comment>
<dbReference type="NCBIfam" id="TIGR00714">
    <property type="entry name" value="hscB"/>
    <property type="match status" value="1"/>
</dbReference>
<dbReference type="InterPro" id="IPR001623">
    <property type="entry name" value="DnaJ_domain"/>
</dbReference>
<dbReference type="EMBL" id="SCFB01000001">
    <property type="protein sequence ID" value="RZI47018.1"/>
    <property type="molecule type" value="Genomic_DNA"/>
</dbReference>
<dbReference type="Proteomes" id="UP000293550">
    <property type="component" value="Unassembled WGS sequence"/>
</dbReference>